<dbReference type="InterPro" id="IPR004027">
    <property type="entry name" value="SEC_C_motif"/>
</dbReference>
<sequence>MASCPCGSGLDYDECCGPLHRGEIAAPTAERLMRSRFSAFALGEVDYLLRTWHSRTRPETLDLDPAQRWIRLEVLDTAKGGPADQTGVVEFRAIYRQAGHTDELHERSRFVREDGAWVYVGPLPPR</sequence>
<dbReference type="SUPFAM" id="SSF54427">
    <property type="entry name" value="NTF2-like"/>
    <property type="match status" value="1"/>
</dbReference>
<dbReference type="OrthoDB" id="21421at2"/>
<gene>
    <name evidence="4" type="ORF">DFJ67_1978</name>
</gene>
<organism evidence="4 5">
    <name type="scientific">Asanoa ferruginea</name>
    <dbReference type="NCBI Taxonomy" id="53367"/>
    <lineage>
        <taxon>Bacteria</taxon>
        <taxon>Bacillati</taxon>
        <taxon>Actinomycetota</taxon>
        <taxon>Actinomycetes</taxon>
        <taxon>Micromonosporales</taxon>
        <taxon>Micromonosporaceae</taxon>
        <taxon>Asanoa</taxon>
    </lineage>
</organism>
<dbReference type="Gene3D" id="3.10.450.50">
    <property type="match status" value="1"/>
</dbReference>
<dbReference type="Proteomes" id="UP000256913">
    <property type="component" value="Unassembled WGS sequence"/>
</dbReference>
<dbReference type="AlphaFoldDB" id="A0A3D9ZJD1"/>
<evidence type="ECO:0000313" key="4">
    <source>
        <dbReference type="EMBL" id="REF96013.1"/>
    </source>
</evidence>
<comment type="similarity">
    <text evidence="1 2">Belongs to the UPF0225 family.</text>
</comment>
<keyword evidence="5" id="KW-1185">Reference proteome</keyword>
<evidence type="ECO:0000313" key="5">
    <source>
        <dbReference type="Proteomes" id="UP000256913"/>
    </source>
</evidence>
<dbReference type="PANTHER" id="PTHR33747">
    <property type="entry name" value="UPF0225 PROTEIN SCO1677"/>
    <property type="match status" value="1"/>
</dbReference>
<dbReference type="InterPro" id="IPR023006">
    <property type="entry name" value="YchJ-like"/>
</dbReference>
<evidence type="ECO:0000259" key="3">
    <source>
        <dbReference type="Pfam" id="PF17775"/>
    </source>
</evidence>
<proteinExistence type="inferred from homology"/>
<reference evidence="4 5" key="1">
    <citation type="submission" date="2018-08" db="EMBL/GenBank/DDBJ databases">
        <title>Sequencing the genomes of 1000 actinobacteria strains.</title>
        <authorList>
            <person name="Klenk H.-P."/>
        </authorList>
    </citation>
    <scope>NUCLEOTIDE SEQUENCE [LARGE SCALE GENOMIC DNA]</scope>
    <source>
        <strain evidence="4 5">DSM 44099</strain>
    </source>
</reference>
<accession>A0A3D9ZJD1</accession>
<comment type="caution">
    <text evidence="4">The sequence shown here is derived from an EMBL/GenBank/DDBJ whole genome shotgun (WGS) entry which is preliminary data.</text>
</comment>
<dbReference type="Pfam" id="PF02810">
    <property type="entry name" value="SEC-C"/>
    <property type="match status" value="1"/>
</dbReference>
<dbReference type="EMBL" id="QUMQ01000001">
    <property type="protein sequence ID" value="REF96013.1"/>
    <property type="molecule type" value="Genomic_DNA"/>
</dbReference>
<feature type="domain" description="YchJ-like middle NTF2-like" evidence="3">
    <location>
        <begin position="28"/>
        <end position="120"/>
    </location>
</feature>
<dbReference type="InterPro" id="IPR032710">
    <property type="entry name" value="NTF2-like_dom_sf"/>
</dbReference>
<dbReference type="PANTHER" id="PTHR33747:SF1">
    <property type="entry name" value="ADENYLATE CYCLASE-ASSOCIATED CAP C-TERMINAL DOMAIN-CONTAINING PROTEIN"/>
    <property type="match status" value="1"/>
</dbReference>
<name>A0A3D9ZJD1_9ACTN</name>
<dbReference type="Pfam" id="PF17775">
    <property type="entry name" value="YchJ_M-like"/>
    <property type="match status" value="1"/>
</dbReference>
<dbReference type="RefSeq" id="WP_116067606.1">
    <property type="nucleotide sequence ID" value="NZ_BONB01000013.1"/>
</dbReference>
<dbReference type="InterPro" id="IPR048469">
    <property type="entry name" value="YchJ-like_M"/>
</dbReference>
<evidence type="ECO:0000256" key="2">
    <source>
        <dbReference type="HAMAP-Rule" id="MF_00612"/>
    </source>
</evidence>
<evidence type="ECO:0000256" key="1">
    <source>
        <dbReference type="ARBA" id="ARBA00010839"/>
    </source>
</evidence>
<dbReference type="HAMAP" id="MF_00612">
    <property type="entry name" value="UPF0225"/>
    <property type="match status" value="1"/>
</dbReference>
<protein>
    <recommendedName>
        <fullName evidence="2">UPF0225 protein DFJ67_1978</fullName>
    </recommendedName>
</protein>